<evidence type="ECO:0000313" key="1">
    <source>
        <dbReference type="EMBL" id="MPC66604.1"/>
    </source>
</evidence>
<gene>
    <name evidence="1" type="ORF">E2C01_060755</name>
</gene>
<dbReference type="EMBL" id="VSRR010025001">
    <property type="protein sequence ID" value="MPC66604.1"/>
    <property type="molecule type" value="Genomic_DNA"/>
</dbReference>
<name>A0A5B7HD09_PORTR</name>
<dbReference type="PANTHER" id="PTHR35617">
    <property type="entry name" value="PHAGE_INTEGRASE DOMAIN-CONTAINING PROTEIN"/>
    <property type="match status" value="1"/>
</dbReference>
<accession>A0A5B7HD09</accession>
<organism evidence="1 2">
    <name type="scientific">Portunus trituberculatus</name>
    <name type="common">Swimming crab</name>
    <name type="synonym">Neptunus trituberculatus</name>
    <dbReference type="NCBI Taxonomy" id="210409"/>
    <lineage>
        <taxon>Eukaryota</taxon>
        <taxon>Metazoa</taxon>
        <taxon>Ecdysozoa</taxon>
        <taxon>Arthropoda</taxon>
        <taxon>Crustacea</taxon>
        <taxon>Multicrustacea</taxon>
        <taxon>Malacostraca</taxon>
        <taxon>Eumalacostraca</taxon>
        <taxon>Eucarida</taxon>
        <taxon>Decapoda</taxon>
        <taxon>Pleocyemata</taxon>
        <taxon>Brachyura</taxon>
        <taxon>Eubrachyura</taxon>
        <taxon>Portunoidea</taxon>
        <taxon>Portunidae</taxon>
        <taxon>Portuninae</taxon>
        <taxon>Portunus</taxon>
    </lineage>
</organism>
<comment type="caution">
    <text evidence="1">The sequence shown here is derived from an EMBL/GenBank/DDBJ whole genome shotgun (WGS) entry which is preliminary data.</text>
</comment>
<proteinExistence type="predicted"/>
<sequence length="219" mass="24796">MVLRWCKCRSISLCPVFIPRRCNVIVDVLSRECVGSEWNLHPEICRKVFQVWGSSLVDLFATALTHCLPLYVSRLPDQGAWRQDAFSFPWDGLDLYVHSDLLCSVSCPPRSSQLPAWDLSLVLWSLLHPPYKPLQIASLRDVSLKTMFLLALASARQVSGLYSLSAEVCHSKGWTSMTFSFASDFLAKTQCPGQHSFNEFTIPALLDFVRKDKVDRLLT</sequence>
<dbReference type="OrthoDB" id="7477527at2759"/>
<reference evidence="1 2" key="1">
    <citation type="submission" date="2019-05" db="EMBL/GenBank/DDBJ databases">
        <title>Another draft genome of Portunus trituberculatus and its Hox gene families provides insights of decapod evolution.</title>
        <authorList>
            <person name="Jeong J.-H."/>
            <person name="Song I."/>
            <person name="Kim S."/>
            <person name="Choi T."/>
            <person name="Kim D."/>
            <person name="Ryu S."/>
            <person name="Kim W."/>
        </authorList>
    </citation>
    <scope>NUCLEOTIDE SEQUENCE [LARGE SCALE GENOMIC DNA]</scope>
    <source>
        <tissue evidence="1">Muscle</tissue>
    </source>
</reference>
<protein>
    <submittedName>
        <fullName evidence="1">Uncharacterized protein</fullName>
    </submittedName>
</protein>
<dbReference type="PANTHER" id="PTHR35617:SF3">
    <property type="entry name" value="CORE-BINDING (CB) DOMAIN-CONTAINING PROTEIN"/>
    <property type="match status" value="1"/>
</dbReference>
<evidence type="ECO:0000313" key="2">
    <source>
        <dbReference type="Proteomes" id="UP000324222"/>
    </source>
</evidence>
<keyword evidence="2" id="KW-1185">Reference proteome</keyword>
<dbReference type="Proteomes" id="UP000324222">
    <property type="component" value="Unassembled WGS sequence"/>
</dbReference>
<dbReference type="AlphaFoldDB" id="A0A5B7HD09"/>